<evidence type="ECO:0000313" key="1">
    <source>
        <dbReference type="EMBL" id="VFB18972.1"/>
    </source>
</evidence>
<organism evidence="1 2">
    <name type="scientific">Pseudomonas fragi</name>
    <dbReference type="NCBI Taxonomy" id="296"/>
    <lineage>
        <taxon>Bacteria</taxon>
        <taxon>Pseudomonadati</taxon>
        <taxon>Pseudomonadota</taxon>
        <taxon>Gammaproteobacteria</taxon>
        <taxon>Pseudomonadales</taxon>
        <taxon>Pseudomonadaceae</taxon>
        <taxon>Pseudomonas</taxon>
    </lineage>
</organism>
<dbReference type="Proteomes" id="UP000330809">
    <property type="component" value="Unassembled WGS sequence"/>
</dbReference>
<name>A0A449IHK7_PSEFR</name>
<gene>
    <name evidence="1" type="ORF">NCTC10754_01541</name>
</gene>
<reference evidence="1 2" key="1">
    <citation type="submission" date="2019-02" db="EMBL/GenBank/DDBJ databases">
        <authorList>
            <consortium name="Pathogen Informatics"/>
        </authorList>
    </citation>
    <scope>NUCLEOTIDE SEQUENCE [LARGE SCALE GENOMIC DNA]</scope>
    <source>
        <strain evidence="1 2">3012STDY7103891</strain>
    </source>
</reference>
<sequence length="80" mass="9593">MMLRKTPTRVDLYTRYMEIIEEYNRDKDKAEIQKVFDQLLQFHDSLDQEEQRYVREGFSTEKELAVYDLALQGQVSVDQG</sequence>
<dbReference type="EMBL" id="CAACYJ010000024">
    <property type="protein sequence ID" value="VFB18972.1"/>
    <property type="molecule type" value="Genomic_DNA"/>
</dbReference>
<dbReference type="AlphaFoldDB" id="A0A449IHK7"/>
<evidence type="ECO:0000313" key="2">
    <source>
        <dbReference type="Proteomes" id="UP000330809"/>
    </source>
</evidence>
<accession>A0A449IHK7</accession>
<dbReference type="RefSeq" id="WP_133144152.1">
    <property type="nucleotide sequence ID" value="NZ_CAACYJ010000024.1"/>
</dbReference>
<proteinExistence type="predicted"/>
<protein>
    <submittedName>
        <fullName evidence="1">Type I restriction-modification system restriction subunit</fullName>
    </submittedName>
</protein>